<dbReference type="GO" id="GO:0003676">
    <property type="term" value="F:nucleic acid binding"/>
    <property type="evidence" value="ECO:0007669"/>
    <property type="project" value="InterPro"/>
</dbReference>
<feature type="non-terminal residue" evidence="2">
    <location>
        <position position="1"/>
    </location>
</feature>
<dbReference type="Gene3D" id="3.30.420.10">
    <property type="entry name" value="Ribonuclease H-like superfamily/Ribonuclease H"/>
    <property type="match status" value="1"/>
</dbReference>
<evidence type="ECO:0000256" key="1">
    <source>
        <dbReference type="SAM" id="MobiDB-lite"/>
    </source>
</evidence>
<feature type="region of interest" description="Disordered" evidence="1">
    <location>
        <begin position="71"/>
        <end position="98"/>
    </location>
</feature>
<dbReference type="InterPro" id="IPR012337">
    <property type="entry name" value="RNaseH-like_sf"/>
</dbReference>
<gene>
    <name evidence="2" type="ORF">RN001_010669</name>
</gene>
<dbReference type="Proteomes" id="UP001353858">
    <property type="component" value="Unassembled WGS sequence"/>
</dbReference>
<dbReference type="InterPro" id="IPR036397">
    <property type="entry name" value="RNaseH_sf"/>
</dbReference>
<evidence type="ECO:0000313" key="2">
    <source>
        <dbReference type="EMBL" id="KAK4878163.1"/>
    </source>
</evidence>
<feature type="non-terminal residue" evidence="2">
    <location>
        <position position="98"/>
    </location>
</feature>
<dbReference type="AlphaFoldDB" id="A0AAN7QHN7"/>
<reference evidence="3" key="1">
    <citation type="submission" date="2023-01" db="EMBL/GenBank/DDBJ databases">
        <title>Key to firefly adult light organ development and bioluminescence: homeobox transcription factors regulate luciferase expression and transportation to peroxisome.</title>
        <authorList>
            <person name="Fu X."/>
        </authorList>
    </citation>
    <scope>NUCLEOTIDE SEQUENCE [LARGE SCALE GENOMIC DNA]</scope>
</reference>
<keyword evidence="3" id="KW-1185">Reference proteome</keyword>
<name>A0AAN7QHN7_9COLE</name>
<dbReference type="SUPFAM" id="SSF53098">
    <property type="entry name" value="Ribonuclease H-like"/>
    <property type="match status" value="1"/>
</dbReference>
<evidence type="ECO:0000313" key="3">
    <source>
        <dbReference type="Proteomes" id="UP001353858"/>
    </source>
</evidence>
<organism evidence="2 3">
    <name type="scientific">Aquatica leii</name>
    <dbReference type="NCBI Taxonomy" id="1421715"/>
    <lineage>
        <taxon>Eukaryota</taxon>
        <taxon>Metazoa</taxon>
        <taxon>Ecdysozoa</taxon>
        <taxon>Arthropoda</taxon>
        <taxon>Hexapoda</taxon>
        <taxon>Insecta</taxon>
        <taxon>Pterygota</taxon>
        <taxon>Neoptera</taxon>
        <taxon>Endopterygota</taxon>
        <taxon>Coleoptera</taxon>
        <taxon>Polyphaga</taxon>
        <taxon>Elateriformia</taxon>
        <taxon>Elateroidea</taxon>
        <taxon>Lampyridae</taxon>
        <taxon>Luciolinae</taxon>
        <taxon>Aquatica</taxon>
    </lineage>
</organism>
<feature type="compositionally biased region" description="Basic and acidic residues" evidence="1">
    <location>
        <begin position="86"/>
        <end position="98"/>
    </location>
</feature>
<dbReference type="EMBL" id="JARPUR010000004">
    <property type="protein sequence ID" value="KAK4878163.1"/>
    <property type="molecule type" value="Genomic_DNA"/>
</dbReference>
<proteinExistence type="predicted"/>
<sequence>EIVSYWPDCKIVHGRPRHPESQGSVERSNQDVENMLRSWMTPYRALFGADPKVGLKSTNLPNSVIKELRTEEELEDIMRSSQTSNSEHDKQLGDEEVN</sequence>
<protein>
    <submittedName>
        <fullName evidence="2">Uncharacterized protein</fullName>
    </submittedName>
</protein>
<comment type="caution">
    <text evidence="2">The sequence shown here is derived from an EMBL/GenBank/DDBJ whole genome shotgun (WGS) entry which is preliminary data.</text>
</comment>
<accession>A0AAN7QHN7</accession>